<evidence type="ECO:0000256" key="1">
    <source>
        <dbReference type="SAM" id="MobiDB-lite"/>
    </source>
</evidence>
<organism evidence="2 3">
    <name type="scientific">Fusarium zealandicum</name>
    <dbReference type="NCBI Taxonomy" id="1053134"/>
    <lineage>
        <taxon>Eukaryota</taxon>
        <taxon>Fungi</taxon>
        <taxon>Dikarya</taxon>
        <taxon>Ascomycota</taxon>
        <taxon>Pezizomycotina</taxon>
        <taxon>Sordariomycetes</taxon>
        <taxon>Hypocreomycetidae</taxon>
        <taxon>Hypocreales</taxon>
        <taxon>Nectriaceae</taxon>
        <taxon>Fusarium</taxon>
        <taxon>Fusarium staphyleae species complex</taxon>
    </lineage>
</organism>
<feature type="compositionally biased region" description="Basic and acidic residues" evidence="1">
    <location>
        <begin position="1"/>
        <end position="18"/>
    </location>
</feature>
<keyword evidence="3" id="KW-1185">Reference proteome</keyword>
<protein>
    <submittedName>
        <fullName evidence="2">Uncharacterized protein</fullName>
    </submittedName>
</protein>
<proteinExistence type="predicted"/>
<evidence type="ECO:0000313" key="2">
    <source>
        <dbReference type="EMBL" id="KAF4962042.1"/>
    </source>
</evidence>
<feature type="region of interest" description="Disordered" evidence="1">
    <location>
        <begin position="1"/>
        <end position="38"/>
    </location>
</feature>
<feature type="non-terminal residue" evidence="2">
    <location>
        <position position="38"/>
    </location>
</feature>
<name>A0A8H4X4V7_9HYPO</name>
<dbReference type="EMBL" id="JABEYC010001814">
    <property type="protein sequence ID" value="KAF4962042.1"/>
    <property type="molecule type" value="Genomic_DNA"/>
</dbReference>
<dbReference type="AlphaFoldDB" id="A0A8H4X4V7"/>
<reference evidence="2" key="2">
    <citation type="submission" date="2020-05" db="EMBL/GenBank/DDBJ databases">
        <authorList>
            <person name="Kim H.-S."/>
            <person name="Proctor R.H."/>
            <person name="Brown D.W."/>
        </authorList>
    </citation>
    <scope>NUCLEOTIDE SEQUENCE</scope>
    <source>
        <strain evidence="2">NRRL 22465</strain>
    </source>
</reference>
<gene>
    <name evidence="2" type="ORF">FZEAL_10998</name>
</gene>
<evidence type="ECO:0000313" key="3">
    <source>
        <dbReference type="Proteomes" id="UP000635477"/>
    </source>
</evidence>
<comment type="caution">
    <text evidence="2">The sequence shown here is derived from an EMBL/GenBank/DDBJ whole genome shotgun (WGS) entry which is preliminary data.</text>
</comment>
<accession>A0A8H4X4V7</accession>
<dbReference type="Proteomes" id="UP000635477">
    <property type="component" value="Unassembled WGS sequence"/>
</dbReference>
<reference evidence="2" key="1">
    <citation type="journal article" date="2020" name="BMC Genomics">
        <title>Correction to: Identification and distribution of gene clusters required for synthesis of sphingolipid metabolism inhibitors in diverse species of the filamentous fungus Fusarium.</title>
        <authorList>
            <person name="Kim H.S."/>
            <person name="Lohmar J.M."/>
            <person name="Busman M."/>
            <person name="Brown D.W."/>
            <person name="Naumann T.A."/>
            <person name="Divon H.H."/>
            <person name="Lysoe E."/>
            <person name="Uhlig S."/>
            <person name="Proctor R.H."/>
        </authorList>
    </citation>
    <scope>NUCLEOTIDE SEQUENCE</scope>
    <source>
        <strain evidence="2">NRRL 22465</strain>
    </source>
</reference>
<sequence length="38" mass="4234">MKSKRAREATETEDKHVAPVDAEAPPKKRKRNDDDAAA</sequence>